<evidence type="ECO:0008006" key="2">
    <source>
        <dbReference type="Google" id="ProtNLM"/>
    </source>
</evidence>
<dbReference type="AlphaFoldDB" id="A0A0F9Q345"/>
<dbReference type="Pfam" id="PF10052">
    <property type="entry name" value="DUF2288"/>
    <property type="match status" value="1"/>
</dbReference>
<gene>
    <name evidence="1" type="ORF">LCGC14_0768730</name>
</gene>
<evidence type="ECO:0000313" key="1">
    <source>
        <dbReference type="EMBL" id="KKN36914.1"/>
    </source>
</evidence>
<dbReference type="EMBL" id="LAZR01001933">
    <property type="protein sequence ID" value="KKN36914.1"/>
    <property type="molecule type" value="Genomic_DNA"/>
</dbReference>
<comment type="caution">
    <text evidence="1">The sequence shown here is derived from an EMBL/GenBank/DDBJ whole genome shotgun (WGS) entry which is preliminary data.</text>
</comment>
<proteinExistence type="predicted"/>
<sequence>MSSSRNNDEIKARLNLETSHIRWHELQTYYARGQVVRVSSRLDLLDVAAELTADNRAQFEQWLATGAVGEVTPDTARAWYDCNTELWALVVAPWVLVQDRSDPTVH</sequence>
<organism evidence="1">
    <name type="scientific">marine sediment metagenome</name>
    <dbReference type="NCBI Taxonomy" id="412755"/>
    <lineage>
        <taxon>unclassified sequences</taxon>
        <taxon>metagenomes</taxon>
        <taxon>ecological metagenomes</taxon>
    </lineage>
</organism>
<accession>A0A0F9Q345</accession>
<dbReference type="InterPro" id="IPR018741">
    <property type="entry name" value="DUF2288"/>
</dbReference>
<reference evidence="1" key="1">
    <citation type="journal article" date="2015" name="Nature">
        <title>Complex archaea that bridge the gap between prokaryotes and eukaryotes.</title>
        <authorList>
            <person name="Spang A."/>
            <person name="Saw J.H."/>
            <person name="Jorgensen S.L."/>
            <person name="Zaremba-Niedzwiedzka K."/>
            <person name="Martijn J."/>
            <person name="Lind A.E."/>
            <person name="van Eijk R."/>
            <person name="Schleper C."/>
            <person name="Guy L."/>
            <person name="Ettema T.J."/>
        </authorList>
    </citation>
    <scope>NUCLEOTIDE SEQUENCE</scope>
</reference>
<name>A0A0F9Q345_9ZZZZ</name>
<protein>
    <recommendedName>
        <fullName evidence="2">DUF2288 domain-containing protein</fullName>
    </recommendedName>
</protein>